<proteinExistence type="predicted"/>
<protein>
    <submittedName>
        <fullName evidence="1">Formate dehydrogenase subunit delta</fullName>
        <ecNumber evidence="1">1.17.1.9</ecNumber>
    </submittedName>
</protein>
<evidence type="ECO:0000313" key="1">
    <source>
        <dbReference type="EMBL" id="NIJ09926.1"/>
    </source>
</evidence>
<dbReference type="Proteomes" id="UP000545493">
    <property type="component" value="Unassembled WGS sequence"/>
</dbReference>
<dbReference type="AlphaFoldDB" id="A0A7X5ZNY2"/>
<dbReference type="InterPro" id="IPR021074">
    <property type="entry name" value="Formate_DH_dsu"/>
</dbReference>
<keyword evidence="2" id="KW-1185">Reference proteome</keyword>
<accession>A0A7X5ZNY2</accession>
<keyword evidence="1" id="KW-0560">Oxidoreductase</keyword>
<dbReference type="EC" id="1.17.1.9" evidence="1"/>
<organism evidence="1 2">
    <name type="scientific">Saccharomonospora amisosensis</name>
    <dbReference type="NCBI Taxonomy" id="1128677"/>
    <lineage>
        <taxon>Bacteria</taxon>
        <taxon>Bacillati</taxon>
        <taxon>Actinomycetota</taxon>
        <taxon>Actinomycetes</taxon>
        <taxon>Pseudonocardiales</taxon>
        <taxon>Pseudonocardiaceae</taxon>
        <taxon>Saccharomonospora</taxon>
    </lineage>
</organism>
<dbReference type="RefSeq" id="WP_167165721.1">
    <property type="nucleotide sequence ID" value="NZ_JAAOYM010000001.1"/>
</dbReference>
<reference evidence="1 2" key="1">
    <citation type="submission" date="2020-03" db="EMBL/GenBank/DDBJ databases">
        <title>Sequencing the genomes of 1000 actinobacteria strains.</title>
        <authorList>
            <person name="Klenk H.-P."/>
        </authorList>
    </citation>
    <scope>NUCLEOTIDE SEQUENCE [LARGE SCALE GENOMIC DNA]</scope>
    <source>
        <strain evidence="1 2">DSM 45685</strain>
    </source>
</reference>
<gene>
    <name evidence="1" type="ORF">FHU38_000270</name>
</gene>
<comment type="caution">
    <text evidence="1">The sequence shown here is derived from an EMBL/GenBank/DDBJ whole genome shotgun (WGS) entry which is preliminary data.</text>
</comment>
<dbReference type="GO" id="GO:0008863">
    <property type="term" value="F:formate dehydrogenase (NAD+) activity"/>
    <property type="evidence" value="ECO:0007669"/>
    <property type="project" value="UniProtKB-EC"/>
</dbReference>
<evidence type="ECO:0000313" key="2">
    <source>
        <dbReference type="Proteomes" id="UP000545493"/>
    </source>
</evidence>
<dbReference type="Pfam" id="PF11390">
    <property type="entry name" value="FdsD"/>
    <property type="match status" value="1"/>
</dbReference>
<dbReference type="EMBL" id="JAAOYM010000001">
    <property type="protein sequence ID" value="NIJ09926.1"/>
    <property type="molecule type" value="Genomic_DNA"/>
</dbReference>
<sequence length="70" mass="7768">METTTSPQARMAADIAAQFRHQPAEQAAAAIANHIRMFWDPRMKAELRKLAENDPDALDPLALAAVRLLE</sequence>
<name>A0A7X5ZNY2_9PSEU</name>